<dbReference type="RefSeq" id="WP_046230954.1">
    <property type="nucleotide sequence ID" value="NZ_FONN01000001.1"/>
</dbReference>
<accession>A0A1I1YX54</accession>
<dbReference type="PANTHER" id="PTHR12151:SF25">
    <property type="entry name" value="LINALOOL DEHYDRATASE_ISOMERASE DOMAIN-CONTAINING PROTEIN"/>
    <property type="match status" value="1"/>
</dbReference>
<keyword evidence="5" id="KW-0472">Membrane</keyword>
<sequence>MTTKKLSPLLIAVIIFVAALIAYLFYTFQDGTSKLPVMREAPAFTLQELDGTAFNLSDSLGKVMLIEFMFTSCPDICPATTYNMVLLQDELKKQGSFGENVQFAAITFDPNTDTPEVFAAYAERMGIDRSGWKLLRGEETYTIEKAREYGIAIQKLKDDQFVHTVTSLMLLDANHQIRKVYRMGEEMDNSAILKDINTLLKEK</sequence>
<keyword evidence="8" id="KW-1185">Reference proteome</keyword>
<evidence type="ECO:0000259" key="6">
    <source>
        <dbReference type="PROSITE" id="PS51352"/>
    </source>
</evidence>
<dbReference type="InterPro" id="IPR036249">
    <property type="entry name" value="Thioredoxin-like_sf"/>
</dbReference>
<keyword evidence="4" id="KW-1015">Disulfide bond</keyword>
<keyword evidence="3" id="KW-0479">Metal-binding</keyword>
<protein>
    <submittedName>
        <fullName evidence="7">Protein SCO1/2</fullName>
    </submittedName>
</protein>
<evidence type="ECO:0000313" key="8">
    <source>
        <dbReference type="Proteomes" id="UP000183410"/>
    </source>
</evidence>
<dbReference type="SUPFAM" id="SSF52833">
    <property type="entry name" value="Thioredoxin-like"/>
    <property type="match status" value="1"/>
</dbReference>
<feature type="domain" description="Thioredoxin" evidence="6">
    <location>
        <begin position="35"/>
        <end position="201"/>
    </location>
</feature>
<evidence type="ECO:0000256" key="5">
    <source>
        <dbReference type="SAM" id="Phobius"/>
    </source>
</evidence>
<name>A0A1I1YX54_9BACL</name>
<proteinExistence type="inferred from homology"/>
<dbReference type="CDD" id="cd02968">
    <property type="entry name" value="SCO"/>
    <property type="match status" value="1"/>
</dbReference>
<evidence type="ECO:0000313" key="7">
    <source>
        <dbReference type="EMBL" id="SFE24059.1"/>
    </source>
</evidence>
<evidence type="ECO:0000256" key="3">
    <source>
        <dbReference type="PIRSR" id="PIRSR603782-1"/>
    </source>
</evidence>
<dbReference type="PROSITE" id="PS51352">
    <property type="entry name" value="THIOREDOXIN_2"/>
    <property type="match status" value="1"/>
</dbReference>
<dbReference type="EMBL" id="FONN01000001">
    <property type="protein sequence ID" value="SFE24059.1"/>
    <property type="molecule type" value="Genomic_DNA"/>
</dbReference>
<feature type="transmembrane region" description="Helical" evidence="5">
    <location>
        <begin position="6"/>
        <end position="26"/>
    </location>
</feature>
<dbReference type="Proteomes" id="UP000183410">
    <property type="component" value="Unassembled WGS sequence"/>
</dbReference>
<dbReference type="OrthoDB" id="9811998at2"/>
<gene>
    <name evidence="7" type="ORF">SAMN04487969_101854</name>
</gene>
<keyword evidence="5" id="KW-0812">Transmembrane</keyword>
<dbReference type="AlphaFoldDB" id="A0A1I1YX54"/>
<reference evidence="8" key="1">
    <citation type="submission" date="2016-10" db="EMBL/GenBank/DDBJ databases">
        <authorList>
            <person name="Varghese N."/>
            <person name="Submissions S."/>
        </authorList>
    </citation>
    <scope>NUCLEOTIDE SEQUENCE [LARGE SCALE GENOMIC DNA]</scope>
    <source>
        <strain evidence="8">CGMCC 1.10223</strain>
    </source>
</reference>
<organism evidence="7 8">
    <name type="scientific">Paenibacillus algorifonticola</name>
    <dbReference type="NCBI Taxonomy" id="684063"/>
    <lineage>
        <taxon>Bacteria</taxon>
        <taxon>Bacillati</taxon>
        <taxon>Bacillota</taxon>
        <taxon>Bacilli</taxon>
        <taxon>Bacillales</taxon>
        <taxon>Paenibacillaceae</taxon>
        <taxon>Paenibacillus</taxon>
    </lineage>
</organism>
<evidence type="ECO:0000256" key="4">
    <source>
        <dbReference type="PIRSR" id="PIRSR603782-2"/>
    </source>
</evidence>
<feature type="disulfide bond" description="Redox-active" evidence="4">
    <location>
        <begin position="73"/>
        <end position="77"/>
    </location>
</feature>
<evidence type="ECO:0000256" key="1">
    <source>
        <dbReference type="ARBA" id="ARBA00010996"/>
    </source>
</evidence>
<keyword evidence="5" id="KW-1133">Transmembrane helix</keyword>
<keyword evidence="2 3" id="KW-0186">Copper</keyword>
<dbReference type="Gene3D" id="3.40.30.10">
    <property type="entry name" value="Glutaredoxin"/>
    <property type="match status" value="1"/>
</dbReference>
<dbReference type="GO" id="GO:0046872">
    <property type="term" value="F:metal ion binding"/>
    <property type="evidence" value="ECO:0007669"/>
    <property type="project" value="UniProtKB-KW"/>
</dbReference>
<dbReference type="Pfam" id="PF02630">
    <property type="entry name" value="SCO1-SenC"/>
    <property type="match status" value="1"/>
</dbReference>
<evidence type="ECO:0000256" key="2">
    <source>
        <dbReference type="ARBA" id="ARBA00023008"/>
    </source>
</evidence>
<dbReference type="InterPro" id="IPR013766">
    <property type="entry name" value="Thioredoxin_domain"/>
</dbReference>
<comment type="similarity">
    <text evidence="1">Belongs to the SCO1/2 family.</text>
</comment>
<dbReference type="InterPro" id="IPR003782">
    <property type="entry name" value="SCO1/SenC"/>
</dbReference>
<feature type="binding site" evidence="3">
    <location>
        <position position="77"/>
    </location>
    <ligand>
        <name>Cu cation</name>
        <dbReference type="ChEBI" id="CHEBI:23378"/>
    </ligand>
</feature>
<feature type="binding site" evidence="3">
    <location>
        <position position="73"/>
    </location>
    <ligand>
        <name>Cu cation</name>
        <dbReference type="ChEBI" id="CHEBI:23378"/>
    </ligand>
</feature>
<dbReference type="PANTHER" id="PTHR12151">
    <property type="entry name" value="ELECTRON TRANSPORT PROTIN SCO1/SENC FAMILY MEMBER"/>
    <property type="match status" value="1"/>
</dbReference>